<comment type="caution">
    <text evidence="3">The sequence shown here is derived from an EMBL/GenBank/DDBJ whole genome shotgun (WGS) entry which is preliminary data.</text>
</comment>
<dbReference type="AlphaFoldDB" id="A0A6A5BZ07"/>
<gene>
    <name evidence="3" type="ORF">FDP41_010438</name>
</gene>
<feature type="transmembrane region" description="Helical" evidence="1">
    <location>
        <begin position="9"/>
        <end position="29"/>
    </location>
</feature>
<keyword evidence="1" id="KW-0472">Membrane</keyword>
<dbReference type="OrthoDB" id="79303at2759"/>
<feature type="transmembrane region" description="Helical" evidence="1">
    <location>
        <begin position="67"/>
        <end position="85"/>
    </location>
</feature>
<evidence type="ECO:0000256" key="1">
    <source>
        <dbReference type="SAM" id="Phobius"/>
    </source>
</evidence>
<dbReference type="SUPFAM" id="SSF56601">
    <property type="entry name" value="beta-lactamase/transpeptidase-like"/>
    <property type="match status" value="1"/>
</dbReference>
<dbReference type="InterPro" id="IPR012338">
    <property type="entry name" value="Beta-lactam/transpept-like"/>
</dbReference>
<reference evidence="3 4" key="1">
    <citation type="journal article" date="2019" name="Sci. Rep.">
        <title>Nanopore sequencing improves the draft genome of the human pathogenic amoeba Naegleria fowleri.</title>
        <authorList>
            <person name="Liechti N."/>
            <person name="Schurch N."/>
            <person name="Bruggmann R."/>
            <person name="Wittwer M."/>
        </authorList>
    </citation>
    <scope>NUCLEOTIDE SEQUENCE [LARGE SCALE GENOMIC DNA]</scope>
    <source>
        <strain evidence="3 4">ATCC 30894</strain>
    </source>
</reference>
<proteinExistence type="predicted"/>
<accession>A0A6A5BZ07</accession>
<protein>
    <recommendedName>
        <fullName evidence="2">Beta-lactamase-related domain-containing protein</fullName>
    </recommendedName>
</protein>
<dbReference type="Pfam" id="PF00144">
    <property type="entry name" value="Beta-lactamase"/>
    <property type="match status" value="1"/>
</dbReference>
<feature type="domain" description="Beta-lactamase-related" evidence="2">
    <location>
        <begin position="65"/>
        <end position="142"/>
    </location>
</feature>
<dbReference type="InterPro" id="IPR001466">
    <property type="entry name" value="Beta-lactam-related"/>
</dbReference>
<dbReference type="Proteomes" id="UP000444721">
    <property type="component" value="Unassembled WGS sequence"/>
</dbReference>
<keyword evidence="1" id="KW-0812">Transmembrane</keyword>
<dbReference type="InterPro" id="IPR050491">
    <property type="entry name" value="AmpC-like"/>
</dbReference>
<dbReference type="PANTHER" id="PTHR46825:SF12">
    <property type="entry name" value="PENICILLIN-BINDING PROTEIN 4"/>
    <property type="match status" value="1"/>
</dbReference>
<dbReference type="VEuPathDB" id="AmoebaDB:FDP41_010438"/>
<sequence length="154" mass="17227">MKKFLTKTLLAGGAVCFLMFIPFIVFLSLNAHLFPMFFTYSNDKALLNPDKHPSTVSELKDLLEKVVPVYLTMYNLPGVAIAVISESKVQYMKTFGSCGRALFDENTLFKVGSLSKTFTAWGVMTLVQKGLIQLDDPIQKHMHSYTLPPPYNPG</sequence>
<organism evidence="3 4">
    <name type="scientific">Naegleria fowleri</name>
    <name type="common">Brain eating amoeba</name>
    <dbReference type="NCBI Taxonomy" id="5763"/>
    <lineage>
        <taxon>Eukaryota</taxon>
        <taxon>Discoba</taxon>
        <taxon>Heterolobosea</taxon>
        <taxon>Tetramitia</taxon>
        <taxon>Eutetramitia</taxon>
        <taxon>Vahlkampfiidae</taxon>
        <taxon>Naegleria</taxon>
    </lineage>
</organism>
<keyword evidence="4" id="KW-1185">Reference proteome</keyword>
<evidence type="ECO:0000259" key="2">
    <source>
        <dbReference type="Pfam" id="PF00144"/>
    </source>
</evidence>
<name>A0A6A5BZ07_NAEFO</name>
<dbReference type="EMBL" id="VFQX01000006">
    <property type="protein sequence ID" value="KAF0983373.1"/>
    <property type="molecule type" value="Genomic_DNA"/>
</dbReference>
<dbReference type="PANTHER" id="PTHR46825">
    <property type="entry name" value="D-ALANYL-D-ALANINE-CARBOXYPEPTIDASE/ENDOPEPTIDASE AMPH"/>
    <property type="match status" value="1"/>
</dbReference>
<dbReference type="GeneID" id="68117653"/>
<dbReference type="Gene3D" id="3.40.710.10">
    <property type="entry name" value="DD-peptidase/beta-lactamase superfamily"/>
    <property type="match status" value="1"/>
</dbReference>
<dbReference type="VEuPathDB" id="AmoebaDB:NF0131270"/>
<evidence type="ECO:0000313" key="4">
    <source>
        <dbReference type="Proteomes" id="UP000444721"/>
    </source>
</evidence>
<keyword evidence="1" id="KW-1133">Transmembrane helix</keyword>
<evidence type="ECO:0000313" key="3">
    <source>
        <dbReference type="EMBL" id="KAF0983373.1"/>
    </source>
</evidence>
<dbReference type="RefSeq" id="XP_044568086.1">
    <property type="nucleotide sequence ID" value="XM_044700736.1"/>
</dbReference>
<dbReference type="VEuPathDB" id="AmoebaDB:NfTy_012170"/>